<proteinExistence type="predicted"/>
<keyword evidence="3" id="KW-1185">Reference proteome</keyword>
<dbReference type="RefSeq" id="WP_146368842.1">
    <property type="nucleotide sequence ID" value="NZ_SJPP01000001.1"/>
</dbReference>
<dbReference type="Gene3D" id="3.30.70.100">
    <property type="match status" value="1"/>
</dbReference>
<evidence type="ECO:0000259" key="1">
    <source>
        <dbReference type="PROSITE" id="PS51502"/>
    </source>
</evidence>
<dbReference type="EMBL" id="SJPP01000001">
    <property type="protein sequence ID" value="TWU11205.1"/>
    <property type="molecule type" value="Genomic_DNA"/>
</dbReference>
<evidence type="ECO:0000313" key="3">
    <source>
        <dbReference type="Proteomes" id="UP000320735"/>
    </source>
</evidence>
<sequence length="100" mass="11512">MLAHNVFFSLDDPTPENTQKLLDDCNAYLNDHPGLIFFGCGTVVPDLARPVNDHDFDVALHTVFEDRAAHDVYQTAPRHLEFIVRNKETWKQVRVFDSQD</sequence>
<dbReference type="InterPro" id="IPR013097">
    <property type="entry name" value="Dabb"/>
</dbReference>
<dbReference type="Proteomes" id="UP000320735">
    <property type="component" value="Unassembled WGS sequence"/>
</dbReference>
<dbReference type="PROSITE" id="PS51502">
    <property type="entry name" value="S_R_A_B_BARREL"/>
    <property type="match status" value="1"/>
</dbReference>
<evidence type="ECO:0000313" key="2">
    <source>
        <dbReference type="EMBL" id="TWU11205.1"/>
    </source>
</evidence>
<feature type="domain" description="Stress-response A/B barrel" evidence="1">
    <location>
        <begin position="2"/>
        <end position="98"/>
    </location>
</feature>
<dbReference type="SMART" id="SM00886">
    <property type="entry name" value="Dabb"/>
    <property type="match status" value="1"/>
</dbReference>
<organism evidence="2 3">
    <name type="scientific">Symmachiella macrocystis</name>
    <dbReference type="NCBI Taxonomy" id="2527985"/>
    <lineage>
        <taxon>Bacteria</taxon>
        <taxon>Pseudomonadati</taxon>
        <taxon>Planctomycetota</taxon>
        <taxon>Planctomycetia</taxon>
        <taxon>Planctomycetales</taxon>
        <taxon>Planctomycetaceae</taxon>
        <taxon>Symmachiella</taxon>
    </lineage>
</organism>
<protein>
    <submittedName>
        <fullName evidence="2">Stress responsive A/B Barrel Domain protein</fullName>
    </submittedName>
</protein>
<reference evidence="2 3" key="1">
    <citation type="submission" date="2019-02" db="EMBL/GenBank/DDBJ databases">
        <title>Deep-cultivation of Planctomycetes and their phenomic and genomic characterization uncovers novel biology.</title>
        <authorList>
            <person name="Wiegand S."/>
            <person name="Jogler M."/>
            <person name="Boedeker C."/>
            <person name="Pinto D."/>
            <person name="Vollmers J."/>
            <person name="Rivas-Marin E."/>
            <person name="Kohn T."/>
            <person name="Peeters S.H."/>
            <person name="Heuer A."/>
            <person name="Rast P."/>
            <person name="Oberbeckmann S."/>
            <person name="Bunk B."/>
            <person name="Jeske O."/>
            <person name="Meyerdierks A."/>
            <person name="Storesund J.E."/>
            <person name="Kallscheuer N."/>
            <person name="Luecker S."/>
            <person name="Lage O.M."/>
            <person name="Pohl T."/>
            <person name="Merkel B.J."/>
            <person name="Hornburger P."/>
            <person name="Mueller R.-W."/>
            <person name="Bruemmer F."/>
            <person name="Labrenz M."/>
            <person name="Spormann A.M."/>
            <person name="Op Den Camp H."/>
            <person name="Overmann J."/>
            <person name="Amann R."/>
            <person name="Jetten M.S.M."/>
            <person name="Mascher T."/>
            <person name="Medema M.H."/>
            <person name="Devos D.P."/>
            <person name="Kaster A.-K."/>
            <person name="Ovreas L."/>
            <person name="Rohde M."/>
            <person name="Galperin M.Y."/>
            <person name="Jogler C."/>
        </authorList>
    </citation>
    <scope>NUCLEOTIDE SEQUENCE [LARGE SCALE GENOMIC DNA]</scope>
    <source>
        <strain evidence="2 3">CA54</strain>
    </source>
</reference>
<name>A0A5C6BGA5_9PLAN</name>
<dbReference type="SUPFAM" id="SSF54909">
    <property type="entry name" value="Dimeric alpha+beta barrel"/>
    <property type="match status" value="1"/>
</dbReference>
<comment type="caution">
    <text evidence="2">The sequence shown here is derived from an EMBL/GenBank/DDBJ whole genome shotgun (WGS) entry which is preliminary data.</text>
</comment>
<dbReference type="AlphaFoldDB" id="A0A5C6BGA5"/>
<gene>
    <name evidence="2" type="ORF">CA54_00080</name>
</gene>
<dbReference type="Pfam" id="PF07876">
    <property type="entry name" value="Dabb"/>
    <property type="match status" value="1"/>
</dbReference>
<dbReference type="InterPro" id="IPR011008">
    <property type="entry name" value="Dimeric_a/b-barrel"/>
</dbReference>
<dbReference type="OrthoDB" id="8114960at2"/>
<accession>A0A5C6BGA5</accession>